<accession>A0ABU7AR57</accession>
<dbReference type="Proteomes" id="UP001345963">
    <property type="component" value="Unassembled WGS sequence"/>
</dbReference>
<comment type="caution">
    <text evidence="1">The sequence shown here is derived from an EMBL/GenBank/DDBJ whole genome shotgun (WGS) entry which is preliminary data.</text>
</comment>
<protein>
    <submittedName>
        <fullName evidence="1">Uncharacterized protein</fullName>
    </submittedName>
</protein>
<organism evidence="1 2">
    <name type="scientific">Ataeniobius toweri</name>
    <dbReference type="NCBI Taxonomy" id="208326"/>
    <lineage>
        <taxon>Eukaryota</taxon>
        <taxon>Metazoa</taxon>
        <taxon>Chordata</taxon>
        <taxon>Craniata</taxon>
        <taxon>Vertebrata</taxon>
        <taxon>Euteleostomi</taxon>
        <taxon>Actinopterygii</taxon>
        <taxon>Neopterygii</taxon>
        <taxon>Teleostei</taxon>
        <taxon>Neoteleostei</taxon>
        <taxon>Acanthomorphata</taxon>
        <taxon>Ovalentaria</taxon>
        <taxon>Atherinomorphae</taxon>
        <taxon>Cyprinodontiformes</taxon>
        <taxon>Goodeidae</taxon>
        <taxon>Ataeniobius</taxon>
    </lineage>
</organism>
<gene>
    <name evidence="1" type="ORF">ATANTOWER_023234</name>
</gene>
<dbReference type="EMBL" id="JAHUTI010024815">
    <property type="protein sequence ID" value="MED6240558.1"/>
    <property type="molecule type" value="Genomic_DNA"/>
</dbReference>
<sequence length="120" mass="13863">MGKKNCDSKEEKTEDTANDIIDKKGLSSLVMWLFWLKNNVRALQITLSTWSDKVRVYHQSVLPPEPVPHWSMQSVKHYNPRWEQLLSPRLLSSPLPLSENNACAPATTDHRVSFLMPYDK</sequence>
<evidence type="ECO:0000313" key="1">
    <source>
        <dbReference type="EMBL" id="MED6240558.1"/>
    </source>
</evidence>
<proteinExistence type="predicted"/>
<keyword evidence="2" id="KW-1185">Reference proteome</keyword>
<evidence type="ECO:0000313" key="2">
    <source>
        <dbReference type="Proteomes" id="UP001345963"/>
    </source>
</evidence>
<name>A0ABU7AR57_9TELE</name>
<reference evidence="1 2" key="1">
    <citation type="submission" date="2021-07" db="EMBL/GenBank/DDBJ databases">
        <authorList>
            <person name="Palmer J.M."/>
        </authorList>
    </citation>
    <scope>NUCLEOTIDE SEQUENCE [LARGE SCALE GENOMIC DNA]</scope>
    <source>
        <strain evidence="1 2">AT_MEX2019</strain>
        <tissue evidence="1">Muscle</tissue>
    </source>
</reference>